<dbReference type="InterPro" id="IPR002314">
    <property type="entry name" value="aa-tRNA-synt_IIb"/>
</dbReference>
<dbReference type="GO" id="GO:0016260">
    <property type="term" value="P:selenocysteine biosynthetic process"/>
    <property type="evidence" value="ECO:0007669"/>
    <property type="project" value="UniProtKB-UniRule"/>
</dbReference>
<dbReference type="GO" id="GO:0006434">
    <property type="term" value="P:seryl-tRNA aminoacylation"/>
    <property type="evidence" value="ECO:0007669"/>
    <property type="project" value="UniProtKB-UniRule"/>
</dbReference>
<comment type="subcellular location">
    <subcellularLocation>
        <location evidence="1 12">Cytoplasm</location>
    </subcellularLocation>
</comment>
<dbReference type="OrthoDB" id="9804647at2"/>
<evidence type="ECO:0000256" key="6">
    <source>
        <dbReference type="ARBA" id="ARBA00022741"/>
    </source>
</evidence>
<dbReference type="Pfam" id="PF00587">
    <property type="entry name" value="tRNA-synt_2b"/>
    <property type="match status" value="1"/>
</dbReference>
<protein>
    <recommendedName>
        <fullName evidence="12">Serine--tRNA ligase</fullName>
        <ecNumber evidence="12">6.1.1.11</ecNumber>
    </recommendedName>
    <alternativeName>
        <fullName evidence="12">Seryl-tRNA synthetase</fullName>
        <shortName evidence="12">SerRS</shortName>
    </alternativeName>
    <alternativeName>
        <fullName evidence="12">Seryl-tRNA(Ser/Sec) synthetase</fullName>
    </alternativeName>
</protein>
<keyword evidence="9 12" id="KW-0030">Aminoacyl-tRNA synthetase</keyword>
<comment type="catalytic activity">
    <reaction evidence="11 12">
        <text>tRNA(Ser) + L-serine + ATP = L-seryl-tRNA(Ser) + AMP + diphosphate + H(+)</text>
        <dbReference type="Rhea" id="RHEA:12292"/>
        <dbReference type="Rhea" id="RHEA-COMP:9669"/>
        <dbReference type="Rhea" id="RHEA-COMP:9703"/>
        <dbReference type="ChEBI" id="CHEBI:15378"/>
        <dbReference type="ChEBI" id="CHEBI:30616"/>
        <dbReference type="ChEBI" id="CHEBI:33019"/>
        <dbReference type="ChEBI" id="CHEBI:33384"/>
        <dbReference type="ChEBI" id="CHEBI:78442"/>
        <dbReference type="ChEBI" id="CHEBI:78533"/>
        <dbReference type="ChEBI" id="CHEBI:456215"/>
        <dbReference type="EC" id="6.1.1.11"/>
    </reaction>
</comment>
<feature type="binding site" evidence="13">
    <location>
        <position position="389"/>
    </location>
    <ligand>
        <name>L-serine</name>
        <dbReference type="ChEBI" id="CHEBI:33384"/>
    </ligand>
</feature>
<comment type="pathway">
    <text evidence="2 12">Aminoacyl-tRNA biosynthesis; selenocysteinyl-tRNA(Sec) biosynthesis; L-seryl-tRNA(Sec) from L-serine and tRNA(Sec): step 1/1.</text>
</comment>
<feature type="domain" description="Aminoacyl-transfer RNA synthetases class-II family profile" evidence="15">
    <location>
        <begin position="138"/>
        <end position="416"/>
    </location>
</feature>
<keyword evidence="8 12" id="KW-0648">Protein biosynthesis</keyword>
<dbReference type="GO" id="GO:0004828">
    <property type="term" value="F:serine-tRNA ligase activity"/>
    <property type="evidence" value="ECO:0007669"/>
    <property type="project" value="UniProtKB-UniRule"/>
</dbReference>
<evidence type="ECO:0000256" key="3">
    <source>
        <dbReference type="ARBA" id="ARBA00010728"/>
    </source>
</evidence>
<feature type="binding site" evidence="12">
    <location>
        <begin position="237"/>
        <end position="239"/>
    </location>
    <ligand>
        <name>L-serine</name>
        <dbReference type="ChEBI" id="CHEBI:33384"/>
    </ligand>
</feature>
<comment type="similarity">
    <text evidence="3 12">Belongs to the class-II aminoacyl-tRNA synthetase family. Type-1 seryl-tRNA synthetase subfamily.</text>
</comment>
<evidence type="ECO:0000313" key="16">
    <source>
        <dbReference type="EMBL" id="QCI27212.1"/>
    </source>
</evidence>
<gene>
    <name evidence="12" type="primary">serS</name>
    <name evidence="16" type="ORF">D9V81_01095</name>
</gene>
<dbReference type="InterPro" id="IPR002317">
    <property type="entry name" value="Ser-tRNA-ligase_type_1"/>
</dbReference>
<dbReference type="InterPro" id="IPR042103">
    <property type="entry name" value="SerRS_1_N_sf"/>
</dbReference>
<evidence type="ECO:0000256" key="14">
    <source>
        <dbReference type="PIRSR" id="PIRSR001529-2"/>
    </source>
</evidence>
<dbReference type="InterPro" id="IPR006195">
    <property type="entry name" value="aa-tRNA-synth_II"/>
</dbReference>
<dbReference type="EMBL" id="CP032996">
    <property type="protein sequence ID" value="QCI27212.1"/>
    <property type="molecule type" value="Genomic_DNA"/>
</dbReference>
<feature type="binding site" evidence="12 14">
    <location>
        <begin position="268"/>
        <end position="270"/>
    </location>
    <ligand>
        <name>ATP</name>
        <dbReference type="ChEBI" id="CHEBI:30616"/>
    </ligand>
</feature>
<evidence type="ECO:0000256" key="9">
    <source>
        <dbReference type="ARBA" id="ARBA00023146"/>
    </source>
</evidence>
<keyword evidence="17" id="KW-1185">Reference proteome</keyword>
<dbReference type="PANTHER" id="PTHR43697">
    <property type="entry name" value="SERYL-TRNA SYNTHETASE"/>
    <property type="match status" value="1"/>
</dbReference>
<comment type="caution">
    <text evidence="12">Lacks conserved residue(s) required for the propagation of feature annotation.</text>
</comment>
<dbReference type="Pfam" id="PF02403">
    <property type="entry name" value="Seryl_tRNA_N"/>
    <property type="match status" value="1"/>
</dbReference>
<dbReference type="Proteomes" id="UP000298603">
    <property type="component" value="Chromosome"/>
</dbReference>
<dbReference type="UniPathway" id="UPA00906">
    <property type="reaction ID" value="UER00895"/>
</dbReference>
<dbReference type="GO" id="GO:0005737">
    <property type="term" value="C:cytoplasm"/>
    <property type="evidence" value="ECO:0007669"/>
    <property type="project" value="UniProtKB-SubCell"/>
</dbReference>
<dbReference type="PROSITE" id="PS50862">
    <property type="entry name" value="AA_TRNA_LIGASE_II"/>
    <property type="match status" value="1"/>
</dbReference>
<evidence type="ECO:0000256" key="8">
    <source>
        <dbReference type="ARBA" id="ARBA00022917"/>
    </source>
</evidence>
<evidence type="ECO:0000256" key="7">
    <source>
        <dbReference type="ARBA" id="ARBA00022840"/>
    </source>
</evidence>
<evidence type="ECO:0000256" key="4">
    <source>
        <dbReference type="ARBA" id="ARBA00022490"/>
    </source>
</evidence>
<sequence>MINPYLLRHQIDIISKKLETRGFILDKKYLFLIEKKRKELQIDFENLRHKYKKLSQIIGKNKNIQTSIIDLKKQVLKIKEILKIKNNELKKIKKKIKKFTSLIPNIPDSTVPIGNNYINNLKIKSWGKIKKYNFNVQDHIELGKKINGFDWFSASEMSGARFVIMKNKMALLYRAIGQLMLDVHTMEHGYIEMNIPYLVNKNSMYGTGQLPKFKEELFYVSTINKNQKNDKYILIPTAEVPLTNLFRNMTIKENDLPIKLTAYSPCFRSENLSYGKDTRGLIRLHQFDKVELFQITNPENSMFCLEQLTLHAEKILKLLKLPYRKMLLCTGDMGFAATKSYDLEVWFPSQNTYREISSCSNMSDFQTRRIQAKYYQNKTNKKILLHTINGSGLAIGRTLAAILENYQNSNGLIEIPEILSQKYLNGMKFLN</sequence>
<evidence type="ECO:0000313" key="17">
    <source>
        <dbReference type="Proteomes" id="UP000298603"/>
    </source>
</evidence>
<evidence type="ECO:0000256" key="5">
    <source>
        <dbReference type="ARBA" id="ARBA00022598"/>
    </source>
</evidence>
<feature type="binding site" evidence="13">
    <location>
        <position position="268"/>
    </location>
    <ligand>
        <name>L-serine</name>
        <dbReference type="ChEBI" id="CHEBI:33384"/>
    </ligand>
</feature>
<dbReference type="HAMAP" id="MF_00176">
    <property type="entry name" value="Ser_tRNA_synth_type1"/>
    <property type="match status" value="1"/>
</dbReference>
<dbReference type="RefSeq" id="WP_158349476.1">
    <property type="nucleotide sequence ID" value="NZ_CP032996.1"/>
</dbReference>
<dbReference type="PIRSF" id="PIRSF001529">
    <property type="entry name" value="Ser-tRNA-synth_IIa"/>
    <property type="match status" value="1"/>
</dbReference>
<comment type="subunit">
    <text evidence="12">Homodimer. The tRNA molecule binds across the dimer.</text>
</comment>
<dbReference type="Gene3D" id="3.30.930.10">
    <property type="entry name" value="Bira Bifunctional Protein, Domain 2"/>
    <property type="match status" value="1"/>
</dbReference>
<keyword evidence="4 12" id="KW-0963">Cytoplasm</keyword>
<organism evidence="16 17">
    <name type="scientific">Buchnera aphidicola</name>
    <name type="common">Therioaphis trifolii</name>
    <dbReference type="NCBI Taxonomy" id="1241884"/>
    <lineage>
        <taxon>Bacteria</taxon>
        <taxon>Pseudomonadati</taxon>
        <taxon>Pseudomonadota</taxon>
        <taxon>Gammaproteobacteria</taxon>
        <taxon>Enterobacterales</taxon>
        <taxon>Erwiniaceae</taxon>
        <taxon>Buchnera</taxon>
    </lineage>
</organism>
<dbReference type="InterPro" id="IPR045864">
    <property type="entry name" value="aa-tRNA-synth_II/BPL/LPL"/>
</dbReference>
<proteinExistence type="inferred from homology"/>
<evidence type="ECO:0000256" key="12">
    <source>
        <dbReference type="HAMAP-Rule" id="MF_00176"/>
    </source>
</evidence>
<dbReference type="AlphaFoldDB" id="A0A4D6YDR7"/>
<keyword evidence="6 12" id="KW-0547">Nucleotide-binding</keyword>
<dbReference type="NCBIfam" id="TIGR00414">
    <property type="entry name" value="serS"/>
    <property type="match status" value="1"/>
</dbReference>
<evidence type="ECO:0000256" key="2">
    <source>
        <dbReference type="ARBA" id="ARBA00005045"/>
    </source>
</evidence>
<evidence type="ECO:0000256" key="10">
    <source>
        <dbReference type="ARBA" id="ARBA00047929"/>
    </source>
</evidence>
<dbReference type="PANTHER" id="PTHR43697:SF1">
    <property type="entry name" value="SERINE--TRNA LIGASE"/>
    <property type="match status" value="1"/>
</dbReference>
<feature type="binding site" evidence="12 13">
    <location>
        <position position="291"/>
    </location>
    <ligand>
        <name>L-serine</name>
        <dbReference type="ChEBI" id="CHEBI:33384"/>
    </ligand>
</feature>
<comment type="function">
    <text evidence="12">Catalyzes the attachment of serine to tRNA(Ser). Is also able to aminoacylate tRNA(Sec) with serine, to form the misacylated tRNA L-seryl-tRNA(Sec), which will be further converted into selenocysteinyl-tRNA(Sec).</text>
</comment>
<evidence type="ECO:0000256" key="13">
    <source>
        <dbReference type="PIRSR" id="PIRSR001529-1"/>
    </source>
</evidence>
<keyword evidence="5 12" id="KW-0436">Ligase</keyword>
<dbReference type="SUPFAM" id="SSF55681">
    <property type="entry name" value="Class II aaRS and biotin synthetases"/>
    <property type="match status" value="1"/>
</dbReference>
<comment type="domain">
    <text evidence="12">Consists of two distinct domains, a catalytic core and a N-terminal extension that is involved in tRNA binding.</text>
</comment>
<accession>A0A4D6YDR7</accession>
<evidence type="ECO:0000259" key="15">
    <source>
        <dbReference type="PROSITE" id="PS50862"/>
    </source>
</evidence>
<dbReference type="PRINTS" id="PR00981">
    <property type="entry name" value="TRNASYNTHSER"/>
</dbReference>
<feature type="binding site" evidence="13">
    <location>
        <position position="237"/>
    </location>
    <ligand>
        <name>L-serine</name>
        <dbReference type="ChEBI" id="CHEBI:33384"/>
    </ligand>
</feature>
<evidence type="ECO:0000256" key="11">
    <source>
        <dbReference type="ARBA" id="ARBA00048823"/>
    </source>
</evidence>
<reference evidence="16 17" key="1">
    <citation type="submission" date="2018-10" db="EMBL/GenBank/DDBJ databases">
        <title>Comparative functional genomics of the obligate endosymbiont Buchnera aphidicola.</title>
        <authorList>
            <person name="Chong R.A."/>
        </authorList>
    </citation>
    <scope>NUCLEOTIDE SEQUENCE [LARGE SCALE GENOMIC DNA]</scope>
    <source>
        <strain evidence="16 17">Tma</strain>
    </source>
</reference>
<dbReference type="SUPFAM" id="SSF46589">
    <property type="entry name" value="tRNA-binding arm"/>
    <property type="match status" value="1"/>
</dbReference>
<feature type="binding site" evidence="12 14">
    <location>
        <begin position="355"/>
        <end position="358"/>
    </location>
    <ligand>
        <name>ATP</name>
        <dbReference type="ChEBI" id="CHEBI:30616"/>
    </ligand>
</feature>
<dbReference type="InterPro" id="IPR015866">
    <property type="entry name" value="Ser-tRNA-synth_1_N"/>
</dbReference>
<dbReference type="EC" id="6.1.1.11" evidence="12"/>
<comment type="catalytic activity">
    <reaction evidence="10 12">
        <text>tRNA(Sec) + L-serine + ATP = L-seryl-tRNA(Sec) + AMP + diphosphate + H(+)</text>
        <dbReference type="Rhea" id="RHEA:42580"/>
        <dbReference type="Rhea" id="RHEA-COMP:9742"/>
        <dbReference type="Rhea" id="RHEA-COMP:10128"/>
        <dbReference type="ChEBI" id="CHEBI:15378"/>
        <dbReference type="ChEBI" id="CHEBI:30616"/>
        <dbReference type="ChEBI" id="CHEBI:33019"/>
        <dbReference type="ChEBI" id="CHEBI:33384"/>
        <dbReference type="ChEBI" id="CHEBI:78442"/>
        <dbReference type="ChEBI" id="CHEBI:78533"/>
        <dbReference type="ChEBI" id="CHEBI:456215"/>
        <dbReference type="EC" id="6.1.1.11"/>
    </reaction>
</comment>
<evidence type="ECO:0000256" key="1">
    <source>
        <dbReference type="ARBA" id="ARBA00004496"/>
    </source>
</evidence>
<dbReference type="InterPro" id="IPR033729">
    <property type="entry name" value="SerRS_core"/>
</dbReference>
<dbReference type="InterPro" id="IPR010978">
    <property type="entry name" value="tRNA-bd_arm"/>
</dbReference>
<dbReference type="GO" id="GO:0005524">
    <property type="term" value="F:ATP binding"/>
    <property type="evidence" value="ECO:0007669"/>
    <property type="project" value="UniProtKB-UniRule"/>
</dbReference>
<dbReference type="CDD" id="cd00770">
    <property type="entry name" value="SerRS_core"/>
    <property type="match status" value="1"/>
</dbReference>
<name>A0A4D6YDR7_9GAMM</name>
<feature type="binding site" evidence="12">
    <location>
        <position position="391"/>
    </location>
    <ligand>
        <name>L-serine</name>
        <dbReference type="ChEBI" id="CHEBI:33384"/>
    </ligand>
</feature>
<keyword evidence="7 12" id="KW-0067">ATP-binding</keyword>
<dbReference type="Gene3D" id="1.10.287.40">
    <property type="entry name" value="Serine-tRNA synthetase, tRNA binding domain"/>
    <property type="match status" value="1"/>
</dbReference>